<gene>
    <name evidence="2" type="ORF">BpHYR1_016640</name>
</gene>
<keyword evidence="3" id="KW-1185">Reference proteome</keyword>
<evidence type="ECO:0000256" key="1">
    <source>
        <dbReference type="SAM" id="Phobius"/>
    </source>
</evidence>
<evidence type="ECO:0000313" key="3">
    <source>
        <dbReference type="Proteomes" id="UP000276133"/>
    </source>
</evidence>
<name>A0A3M7Q4I5_BRAPC</name>
<protein>
    <submittedName>
        <fullName evidence="2">Uncharacterized protein</fullName>
    </submittedName>
</protein>
<dbReference type="Proteomes" id="UP000276133">
    <property type="component" value="Unassembled WGS sequence"/>
</dbReference>
<accession>A0A3M7Q4I5</accession>
<organism evidence="2 3">
    <name type="scientific">Brachionus plicatilis</name>
    <name type="common">Marine rotifer</name>
    <name type="synonym">Brachionus muelleri</name>
    <dbReference type="NCBI Taxonomy" id="10195"/>
    <lineage>
        <taxon>Eukaryota</taxon>
        <taxon>Metazoa</taxon>
        <taxon>Spiralia</taxon>
        <taxon>Gnathifera</taxon>
        <taxon>Rotifera</taxon>
        <taxon>Eurotatoria</taxon>
        <taxon>Monogononta</taxon>
        <taxon>Pseudotrocha</taxon>
        <taxon>Ploima</taxon>
        <taxon>Brachionidae</taxon>
        <taxon>Brachionus</taxon>
    </lineage>
</organism>
<sequence length="110" mass="12861">MRLAILLQYTLQTLRCSIPNNVIAGQNEKILMSICGPKSQRFPNYVQLYILALVLNLPMMLFLTLNTYKVYFFSFNLLKERLNNDFLRIFAIFHCFRISSVAIMTVCDEI</sequence>
<feature type="transmembrane region" description="Helical" evidence="1">
    <location>
        <begin position="48"/>
        <end position="65"/>
    </location>
</feature>
<proteinExistence type="predicted"/>
<evidence type="ECO:0000313" key="2">
    <source>
        <dbReference type="EMBL" id="RNA06112.1"/>
    </source>
</evidence>
<dbReference type="EMBL" id="REGN01007486">
    <property type="protein sequence ID" value="RNA06112.1"/>
    <property type="molecule type" value="Genomic_DNA"/>
</dbReference>
<keyword evidence="1" id="KW-0812">Transmembrane</keyword>
<reference evidence="2 3" key="1">
    <citation type="journal article" date="2018" name="Sci. Rep.">
        <title>Genomic signatures of local adaptation to the degree of environmental predictability in rotifers.</title>
        <authorList>
            <person name="Franch-Gras L."/>
            <person name="Hahn C."/>
            <person name="Garcia-Roger E.M."/>
            <person name="Carmona M.J."/>
            <person name="Serra M."/>
            <person name="Gomez A."/>
        </authorList>
    </citation>
    <scope>NUCLEOTIDE SEQUENCE [LARGE SCALE GENOMIC DNA]</scope>
    <source>
        <strain evidence="2">HYR1</strain>
    </source>
</reference>
<feature type="transmembrane region" description="Helical" evidence="1">
    <location>
        <begin position="86"/>
        <end position="106"/>
    </location>
</feature>
<dbReference type="AlphaFoldDB" id="A0A3M7Q4I5"/>
<keyword evidence="1" id="KW-0472">Membrane</keyword>
<keyword evidence="1" id="KW-1133">Transmembrane helix</keyword>
<comment type="caution">
    <text evidence="2">The sequence shown here is derived from an EMBL/GenBank/DDBJ whole genome shotgun (WGS) entry which is preliminary data.</text>
</comment>